<evidence type="ECO:0000259" key="4">
    <source>
        <dbReference type="Pfam" id="PF00588"/>
    </source>
</evidence>
<evidence type="ECO:0000256" key="3">
    <source>
        <dbReference type="ARBA" id="ARBA00022679"/>
    </source>
</evidence>
<evidence type="ECO:0000259" key="5">
    <source>
        <dbReference type="Pfam" id="PF22435"/>
    </source>
</evidence>
<keyword evidence="2 6" id="KW-0489">Methyltransferase</keyword>
<dbReference type="Proteomes" id="UP001595907">
    <property type="component" value="Unassembled WGS sequence"/>
</dbReference>
<sequence>MINKSTIKYIQSLQHKKHRDEHHQFIAEGPKVVKELLLSNNFECDGIYCTQKGASFLNDLPKSTALPTIYEIADFEFHKLSALSTPNHILAVFKKKTLATTTQLQQKLTLLLDDIQDPGNLGTIIRIADWYNIEHVFCTPATADCYSPKVVQSTMASLGRVHLFYTDLQSILQQHTNIKKYAAVLGGKDVRQYGKLQEGFLIIGNESKGISDAILQQVDEKITIPKFGAAESLNAAVATGIILFSVTG</sequence>
<dbReference type="GO" id="GO:0032259">
    <property type="term" value="P:methylation"/>
    <property type="evidence" value="ECO:0007669"/>
    <property type="project" value="UniProtKB-KW"/>
</dbReference>
<evidence type="ECO:0000256" key="2">
    <source>
        <dbReference type="ARBA" id="ARBA00022603"/>
    </source>
</evidence>
<dbReference type="InterPro" id="IPR001537">
    <property type="entry name" value="SpoU_MeTrfase"/>
</dbReference>
<dbReference type="Gene3D" id="3.30.1330.30">
    <property type="match status" value="1"/>
</dbReference>
<protein>
    <submittedName>
        <fullName evidence="6">RNA methyltransferase</fullName>
    </submittedName>
</protein>
<reference evidence="7" key="1">
    <citation type="journal article" date="2019" name="Int. J. Syst. Evol. Microbiol.">
        <title>The Global Catalogue of Microorganisms (GCM) 10K type strain sequencing project: providing services to taxonomists for standard genome sequencing and annotation.</title>
        <authorList>
            <consortium name="The Broad Institute Genomics Platform"/>
            <consortium name="The Broad Institute Genome Sequencing Center for Infectious Disease"/>
            <person name="Wu L."/>
            <person name="Ma J."/>
        </authorList>
    </citation>
    <scope>NUCLEOTIDE SEQUENCE [LARGE SCALE GENOMIC DNA]</scope>
    <source>
        <strain evidence="7">CECT 8289</strain>
    </source>
</reference>
<keyword evidence="7" id="KW-1185">Reference proteome</keyword>
<evidence type="ECO:0000313" key="7">
    <source>
        <dbReference type="Proteomes" id="UP001595907"/>
    </source>
</evidence>
<dbReference type="CDD" id="cd18109">
    <property type="entry name" value="SpoU-like_RNA-MTase"/>
    <property type="match status" value="1"/>
</dbReference>
<dbReference type="Pfam" id="PF00588">
    <property type="entry name" value="SpoU_methylase"/>
    <property type="match status" value="1"/>
</dbReference>
<dbReference type="InterPro" id="IPR029028">
    <property type="entry name" value="Alpha/beta_knot_MTases"/>
</dbReference>
<comment type="caution">
    <text evidence="6">The sequence shown here is derived from an EMBL/GenBank/DDBJ whole genome shotgun (WGS) entry which is preliminary data.</text>
</comment>
<dbReference type="PANTHER" id="PTHR43191">
    <property type="entry name" value="RRNA METHYLTRANSFERASE 3"/>
    <property type="match status" value="1"/>
</dbReference>
<dbReference type="RefSeq" id="WP_379706972.1">
    <property type="nucleotide sequence ID" value="NZ_JBHSCZ010000001.1"/>
</dbReference>
<dbReference type="InterPro" id="IPR051259">
    <property type="entry name" value="rRNA_Methyltransferase"/>
</dbReference>
<dbReference type="InterPro" id="IPR053888">
    <property type="entry name" value="MRM3-like_sub_bind"/>
</dbReference>
<proteinExistence type="inferred from homology"/>
<comment type="similarity">
    <text evidence="1">Belongs to the class IV-like SAM-binding methyltransferase superfamily. RNA methyltransferase TrmH family.</text>
</comment>
<dbReference type="EMBL" id="JBHSCZ010000001">
    <property type="protein sequence ID" value="MFC4261870.1"/>
    <property type="molecule type" value="Genomic_DNA"/>
</dbReference>
<name>A0ABV8QNK9_9BACT</name>
<accession>A0ABV8QNK9</accession>
<dbReference type="SUPFAM" id="SSF75217">
    <property type="entry name" value="alpha/beta knot"/>
    <property type="match status" value="1"/>
</dbReference>
<dbReference type="PANTHER" id="PTHR43191:SF2">
    <property type="entry name" value="RRNA METHYLTRANSFERASE 3, MITOCHONDRIAL"/>
    <property type="match status" value="1"/>
</dbReference>
<dbReference type="InterPro" id="IPR029026">
    <property type="entry name" value="tRNA_m1G_MTases_N"/>
</dbReference>
<dbReference type="GO" id="GO:0008168">
    <property type="term" value="F:methyltransferase activity"/>
    <property type="evidence" value="ECO:0007669"/>
    <property type="project" value="UniProtKB-KW"/>
</dbReference>
<dbReference type="SUPFAM" id="SSF55315">
    <property type="entry name" value="L30e-like"/>
    <property type="match status" value="1"/>
</dbReference>
<evidence type="ECO:0000313" key="6">
    <source>
        <dbReference type="EMBL" id="MFC4261870.1"/>
    </source>
</evidence>
<dbReference type="InterPro" id="IPR029064">
    <property type="entry name" value="Ribosomal_eL30-like_sf"/>
</dbReference>
<dbReference type="Gene3D" id="3.40.1280.10">
    <property type="match status" value="1"/>
</dbReference>
<gene>
    <name evidence="6" type="ORF">ACFOWM_03185</name>
</gene>
<feature type="domain" description="MRM3-like substrate binding" evidence="5">
    <location>
        <begin position="5"/>
        <end position="91"/>
    </location>
</feature>
<dbReference type="Pfam" id="PF22435">
    <property type="entry name" value="MRM3-like_sub_bind"/>
    <property type="match status" value="1"/>
</dbReference>
<keyword evidence="3" id="KW-0808">Transferase</keyword>
<organism evidence="6 7">
    <name type="scientific">Ferruginibacter yonginensis</name>
    <dbReference type="NCBI Taxonomy" id="1310416"/>
    <lineage>
        <taxon>Bacteria</taxon>
        <taxon>Pseudomonadati</taxon>
        <taxon>Bacteroidota</taxon>
        <taxon>Chitinophagia</taxon>
        <taxon>Chitinophagales</taxon>
        <taxon>Chitinophagaceae</taxon>
        <taxon>Ferruginibacter</taxon>
    </lineage>
</organism>
<evidence type="ECO:0000256" key="1">
    <source>
        <dbReference type="ARBA" id="ARBA00007228"/>
    </source>
</evidence>
<feature type="domain" description="tRNA/rRNA methyltransferase SpoU type" evidence="4">
    <location>
        <begin position="108"/>
        <end position="244"/>
    </location>
</feature>